<reference evidence="3" key="2">
    <citation type="submission" date="2016-10" db="EMBL/GenBank/DDBJ databases">
        <authorList>
            <person name="de Groot N.N."/>
        </authorList>
    </citation>
    <scope>NUCLEOTIDE SEQUENCE [LARGE SCALE GENOMIC DNA]</scope>
    <source>
        <strain evidence="3">B359_6</strain>
    </source>
</reference>
<dbReference type="EMBL" id="CP017813">
    <property type="protein sequence ID" value="APJ38084.1"/>
    <property type="molecule type" value="Genomic_DNA"/>
</dbReference>
<keyword evidence="5" id="KW-1185">Reference proteome</keyword>
<dbReference type="KEGG" id="mpul:BLA55_03725"/>
<comment type="similarity">
    <text evidence="1">Belongs to the ROK (NagC/XylR) family.</text>
</comment>
<dbReference type="KEGG" id="mpul:BLA55_00010"/>
<dbReference type="KEGG" id="mpul:BLA55_04060"/>
<dbReference type="InterPro" id="IPR000600">
    <property type="entry name" value="ROK"/>
</dbReference>
<sequence length="295" mass="32819">MNSEKYAVVDIGGTNTRFALVKDLKVIHKERFNTDANDPIKTLNNLVELIKKHEITSLALCIPGPADYDNGIVLHSPNLAGWSNFNVKKFLLENTKINKIVFENDANAMALANHYRFKQSDKEITQFFTVSTGFGAGLVINNQIFSGFNHLGQEIAYIPLGDKKEFGLHLPALSAELFVGGNGIVKRYEYYSQQNKTTKEIFDLAENNNPLAQQIINEGIDVLAKTIATTLAFINPSVIAFGGSISLKNKTFVQKAIEKAAEYTEENQYKSVRFVFDEHGDDSALIGLDLLIKQI</sequence>
<keyword evidence="3" id="KW-0418">Kinase</keyword>
<dbReference type="SUPFAM" id="SSF53067">
    <property type="entry name" value="Actin-like ATPase domain"/>
    <property type="match status" value="1"/>
</dbReference>
<dbReference type="GO" id="GO:0016301">
    <property type="term" value="F:kinase activity"/>
    <property type="evidence" value="ECO:0007669"/>
    <property type="project" value="UniProtKB-KW"/>
</dbReference>
<dbReference type="Gene3D" id="3.30.420.40">
    <property type="match status" value="2"/>
</dbReference>
<dbReference type="Proteomes" id="UP000184322">
    <property type="component" value="Chromosome"/>
</dbReference>
<evidence type="ECO:0000313" key="5">
    <source>
        <dbReference type="Proteomes" id="UP000184322"/>
    </source>
</evidence>
<dbReference type="OrthoDB" id="9796533at2"/>
<dbReference type="STRING" id="48003.BLA55_00010"/>
<dbReference type="Pfam" id="PF00480">
    <property type="entry name" value="ROK"/>
    <property type="match status" value="1"/>
</dbReference>
<accession>A0A1L4FT07</accession>
<dbReference type="PANTHER" id="PTHR18964:SF149">
    <property type="entry name" value="BIFUNCTIONAL UDP-N-ACETYLGLUCOSAMINE 2-EPIMERASE_N-ACETYLMANNOSAMINE KINASE"/>
    <property type="match status" value="1"/>
</dbReference>
<evidence type="ECO:0000256" key="1">
    <source>
        <dbReference type="ARBA" id="ARBA00006479"/>
    </source>
</evidence>
<dbReference type="InterPro" id="IPR043129">
    <property type="entry name" value="ATPase_NBD"/>
</dbReference>
<evidence type="ECO:0000313" key="3">
    <source>
        <dbReference type="EMBL" id="APJ38743.1"/>
    </source>
</evidence>
<organism evidence="3 5">
    <name type="scientific">Mycoplasmopsis pullorum</name>
    <dbReference type="NCBI Taxonomy" id="48003"/>
    <lineage>
        <taxon>Bacteria</taxon>
        <taxon>Bacillati</taxon>
        <taxon>Mycoplasmatota</taxon>
        <taxon>Mycoplasmoidales</taxon>
        <taxon>Metamycoplasmataceae</taxon>
        <taxon>Mycoplasmopsis</taxon>
    </lineage>
</organism>
<evidence type="ECO:0000313" key="2">
    <source>
        <dbReference type="EMBL" id="APJ38084.1"/>
    </source>
</evidence>
<gene>
    <name evidence="2" type="ORF">BLA55_00010</name>
    <name evidence="3" type="ORF">BLA55_03725</name>
    <name evidence="4" type="ORF">BLA55_04060</name>
</gene>
<dbReference type="EMBL" id="CP017813">
    <property type="protein sequence ID" value="APJ38804.1"/>
    <property type="molecule type" value="Genomic_DNA"/>
</dbReference>
<dbReference type="AlphaFoldDB" id="A0A1L4FT07"/>
<dbReference type="RefSeq" id="WP_073372091.1">
    <property type="nucleotide sequence ID" value="NZ_CP017813.1"/>
</dbReference>
<keyword evidence="3" id="KW-0808">Transferase</keyword>
<dbReference type="PANTHER" id="PTHR18964">
    <property type="entry name" value="ROK (REPRESSOR, ORF, KINASE) FAMILY"/>
    <property type="match status" value="1"/>
</dbReference>
<proteinExistence type="inferred from homology"/>
<reference evidence="5" key="1">
    <citation type="submission" date="2016-10" db="EMBL/GenBank/DDBJ databases">
        <authorList>
            <person name="Beylefeld A."/>
            <person name="Abolnik C."/>
        </authorList>
    </citation>
    <scope>NUCLEOTIDE SEQUENCE [LARGE SCALE GENOMIC DNA]</scope>
    <source>
        <strain evidence="5">B359_6</strain>
    </source>
</reference>
<evidence type="ECO:0000313" key="4">
    <source>
        <dbReference type="EMBL" id="APJ38804.1"/>
    </source>
</evidence>
<name>A0A1L4FT07_9BACT</name>
<protein>
    <submittedName>
        <fullName evidence="3">Glucokinase</fullName>
    </submittedName>
</protein>
<dbReference type="EMBL" id="CP017813">
    <property type="protein sequence ID" value="APJ38743.1"/>
    <property type="molecule type" value="Genomic_DNA"/>
</dbReference>